<dbReference type="PANTHER" id="PTHR43818:SF11">
    <property type="entry name" value="BCDNA.GH03377"/>
    <property type="match status" value="1"/>
</dbReference>
<dbReference type="Gene3D" id="3.40.50.720">
    <property type="entry name" value="NAD(P)-binding Rossmann-like Domain"/>
    <property type="match status" value="1"/>
</dbReference>
<gene>
    <name evidence="3" type="ORF">ERICV_02765</name>
</gene>
<dbReference type="InterPro" id="IPR050463">
    <property type="entry name" value="Gfo/Idh/MocA_oxidrdct_glycsds"/>
</dbReference>
<sequence length="75" mass="8435">MGKIKVGVIGAGSISEMHLNAYDNNKEVELAAVCDLNEERAKQKAAKYGAERIYTDYKELLSDPWNRCGKHLHLE</sequence>
<reference evidence="3 4" key="1">
    <citation type="journal article" date="2020" name="Int. J. Med. Microbiol.">
        <title>Discovery of Paenibacillus larvae ERIC V: Phenotypic and genomic comparison to genotypes ERIC I-IV reveal different inventories of virulence factors which correlate with epidemiological prevalences of American Foulbrood.</title>
        <authorList>
            <person name="Beims H."/>
            <person name="Bunk B."/>
            <person name="Erler S."/>
            <person name="Mohr K.I."/>
            <person name="Sproer C."/>
            <person name="Pradella S."/>
            <person name="Gunther G."/>
            <person name="Rohde M."/>
            <person name="von der Ohe W."/>
            <person name="Steinert M."/>
        </authorList>
    </citation>
    <scope>NUCLEOTIDE SEQUENCE [LARGE SCALE GENOMIC DNA]</scope>
    <source>
        <strain evidence="3">Eric_V</strain>
    </source>
</reference>
<evidence type="ECO:0000259" key="2">
    <source>
        <dbReference type="Pfam" id="PF01408"/>
    </source>
</evidence>
<keyword evidence="1" id="KW-0560">Oxidoreductase</keyword>
<feature type="domain" description="Gfo/Idh/MocA-like oxidoreductase N-terminal" evidence="2">
    <location>
        <begin position="4"/>
        <end position="64"/>
    </location>
</feature>
<proteinExistence type="predicted"/>
<accession>A0A6C0QTT1</accession>
<dbReference type="Pfam" id="PF01408">
    <property type="entry name" value="GFO_IDH_MocA"/>
    <property type="match status" value="1"/>
</dbReference>
<dbReference type="AlphaFoldDB" id="A0A6C0QTT1"/>
<dbReference type="GO" id="GO:0016491">
    <property type="term" value="F:oxidoreductase activity"/>
    <property type="evidence" value="ECO:0007669"/>
    <property type="project" value="UniProtKB-KW"/>
</dbReference>
<evidence type="ECO:0000313" key="4">
    <source>
        <dbReference type="Proteomes" id="UP000464330"/>
    </source>
</evidence>
<name>A0A6C0QTT1_9BACL</name>
<dbReference type="InterPro" id="IPR000683">
    <property type="entry name" value="Gfo/Idh/MocA-like_OxRdtase_N"/>
</dbReference>
<dbReference type="InterPro" id="IPR036291">
    <property type="entry name" value="NAD(P)-bd_dom_sf"/>
</dbReference>
<dbReference type="GO" id="GO:0000166">
    <property type="term" value="F:nucleotide binding"/>
    <property type="evidence" value="ECO:0007669"/>
    <property type="project" value="InterPro"/>
</dbReference>
<dbReference type="EMBL" id="CP019717">
    <property type="protein sequence ID" value="QHZ51887.1"/>
    <property type="molecule type" value="Genomic_DNA"/>
</dbReference>
<protein>
    <submittedName>
        <fullName evidence="3">Dehydrogenase-like protein associated with rhamnogalaturonan degradation</fullName>
    </submittedName>
</protein>
<evidence type="ECO:0000256" key="1">
    <source>
        <dbReference type="ARBA" id="ARBA00023002"/>
    </source>
</evidence>
<dbReference type="Proteomes" id="UP000464330">
    <property type="component" value="Chromosome"/>
</dbReference>
<organism evidence="3 4">
    <name type="scientific">Paenibacillus larvae subsp. larvae</name>
    <dbReference type="NCBI Taxonomy" id="147375"/>
    <lineage>
        <taxon>Bacteria</taxon>
        <taxon>Bacillati</taxon>
        <taxon>Bacillota</taxon>
        <taxon>Bacilli</taxon>
        <taxon>Bacillales</taxon>
        <taxon>Paenibacillaceae</taxon>
        <taxon>Paenibacillus</taxon>
    </lineage>
</organism>
<dbReference type="SUPFAM" id="SSF51735">
    <property type="entry name" value="NAD(P)-binding Rossmann-fold domains"/>
    <property type="match status" value="1"/>
</dbReference>
<dbReference type="PANTHER" id="PTHR43818">
    <property type="entry name" value="BCDNA.GH03377"/>
    <property type="match status" value="1"/>
</dbReference>
<evidence type="ECO:0000313" key="3">
    <source>
        <dbReference type="EMBL" id="QHZ51887.1"/>
    </source>
</evidence>